<comment type="caution">
    <text evidence="1">The sequence shown here is derived from an EMBL/GenBank/DDBJ whole genome shotgun (WGS) entry which is preliminary data.</text>
</comment>
<evidence type="ECO:0000313" key="1">
    <source>
        <dbReference type="EMBL" id="GJS84678.1"/>
    </source>
</evidence>
<reference evidence="1" key="1">
    <citation type="journal article" date="2022" name="Int. J. Mol. Sci.">
        <title>Draft Genome of Tanacetum Coccineum: Genomic Comparison of Closely Related Tanacetum-Family Plants.</title>
        <authorList>
            <person name="Yamashiro T."/>
            <person name="Shiraishi A."/>
            <person name="Nakayama K."/>
            <person name="Satake H."/>
        </authorList>
    </citation>
    <scope>NUCLEOTIDE SEQUENCE</scope>
</reference>
<reference evidence="1" key="2">
    <citation type="submission" date="2022-01" db="EMBL/GenBank/DDBJ databases">
        <authorList>
            <person name="Yamashiro T."/>
            <person name="Shiraishi A."/>
            <person name="Satake H."/>
            <person name="Nakayama K."/>
        </authorList>
    </citation>
    <scope>NUCLEOTIDE SEQUENCE</scope>
</reference>
<organism evidence="1 2">
    <name type="scientific">Tanacetum coccineum</name>
    <dbReference type="NCBI Taxonomy" id="301880"/>
    <lineage>
        <taxon>Eukaryota</taxon>
        <taxon>Viridiplantae</taxon>
        <taxon>Streptophyta</taxon>
        <taxon>Embryophyta</taxon>
        <taxon>Tracheophyta</taxon>
        <taxon>Spermatophyta</taxon>
        <taxon>Magnoliopsida</taxon>
        <taxon>eudicotyledons</taxon>
        <taxon>Gunneridae</taxon>
        <taxon>Pentapetalae</taxon>
        <taxon>asterids</taxon>
        <taxon>campanulids</taxon>
        <taxon>Asterales</taxon>
        <taxon>Asteraceae</taxon>
        <taxon>Asteroideae</taxon>
        <taxon>Anthemideae</taxon>
        <taxon>Anthemidinae</taxon>
        <taxon>Tanacetum</taxon>
    </lineage>
</organism>
<sequence>MRRCRTETEMISMKVDVGLNEISPRTIESGSGSVMTMRMKQRFITAIEKRLTRSEGSYRIVYEDLLVARRIRDFDYWLTQPEQRERASSLQ</sequence>
<evidence type="ECO:0000313" key="2">
    <source>
        <dbReference type="Proteomes" id="UP001151760"/>
    </source>
</evidence>
<proteinExistence type="predicted"/>
<dbReference type="EMBL" id="BQNB010010993">
    <property type="protein sequence ID" value="GJS84678.1"/>
    <property type="molecule type" value="Genomic_DNA"/>
</dbReference>
<gene>
    <name evidence="1" type="ORF">Tco_0751219</name>
</gene>
<keyword evidence="2" id="KW-1185">Reference proteome</keyword>
<name>A0ABQ4Z6V8_9ASTR</name>
<accession>A0ABQ4Z6V8</accession>
<protein>
    <submittedName>
        <fullName evidence="1">Uncharacterized protein</fullName>
    </submittedName>
</protein>
<dbReference type="Proteomes" id="UP001151760">
    <property type="component" value="Unassembled WGS sequence"/>
</dbReference>